<feature type="transmembrane region" description="Helical" evidence="1">
    <location>
        <begin position="105"/>
        <end position="124"/>
    </location>
</feature>
<evidence type="ECO:0000313" key="2">
    <source>
        <dbReference type="EMBL" id="CUN56367.1"/>
    </source>
</evidence>
<feature type="transmembrane region" description="Helical" evidence="1">
    <location>
        <begin position="71"/>
        <end position="93"/>
    </location>
</feature>
<dbReference type="AlphaFoldDB" id="A0A173XZU4"/>
<dbReference type="RefSeq" id="WP_055274964.1">
    <property type="nucleotide sequence ID" value="NZ_CYZV01000002.1"/>
</dbReference>
<keyword evidence="1" id="KW-0472">Membrane</keyword>
<feature type="transmembrane region" description="Helical" evidence="1">
    <location>
        <begin position="43"/>
        <end position="59"/>
    </location>
</feature>
<dbReference type="Proteomes" id="UP000095558">
    <property type="component" value="Unassembled WGS sequence"/>
</dbReference>
<dbReference type="EMBL" id="CYZV01000002">
    <property type="protein sequence ID" value="CUN56367.1"/>
    <property type="molecule type" value="Genomic_DNA"/>
</dbReference>
<proteinExistence type="predicted"/>
<feature type="transmembrane region" description="Helical" evidence="1">
    <location>
        <begin position="136"/>
        <end position="159"/>
    </location>
</feature>
<evidence type="ECO:0000256" key="1">
    <source>
        <dbReference type="SAM" id="Phobius"/>
    </source>
</evidence>
<keyword evidence="1" id="KW-0812">Transmembrane</keyword>
<reference evidence="2 3" key="1">
    <citation type="submission" date="2015-09" db="EMBL/GenBank/DDBJ databases">
        <authorList>
            <consortium name="Pathogen Informatics"/>
        </authorList>
    </citation>
    <scope>NUCLEOTIDE SEQUENCE [LARGE SCALE GENOMIC DNA]</scope>
    <source>
        <strain evidence="2 3">2789STDY5834855</strain>
    </source>
</reference>
<name>A0A173XZU4_9CLOT</name>
<protein>
    <submittedName>
        <fullName evidence="2">Putative permease</fullName>
    </submittedName>
</protein>
<dbReference type="OrthoDB" id="5465282at2"/>
<evidence type="ECO:0000313" key="3">
    <source>
        <dbReference type="Proteomes" id="UP000095558"/>
    </source>
</evidence>
<accession>A0A173XZU4</accession>
<sequence>MTSIILYGLSIFLLVLSFIKDKSKTKKALISALKSFENIMPQFLFIVVTVGILLAFLSADTISKIIGANSGFLGIILSAILGSITMMPTFVAFSLGNTLLSSGAGYAQVGTLVSTLVLVGLMTYPLESKYIGKRAAFLRNFIGFIFSIIVGLLLGRIMMII</sequence>
<organism evidence="2 3">
    <name type="scientific">Clostridium disporicum</name>
    <dbReference type="NCBI Taxonomy" id="84024"/>
    <lineage>
        <taxon>Bacteria</taxon>
        <taxon>Bacillati</taxon>
        <taxon>Bacillota</taxon>
        <taxon>Clostridia</taxon>
        <taxon>Eubacteriales</taxon>
        <taxon>Clostridiaceae</taxon>
        <taxon>Clostridium</taxon>
    </lineage>
</organism>
<keyword evidence="1" id="KW-1133">Transmembrane helix</keyword>
<gene>
    <name evidence="2" type="ORF">ERS852470_00206</name>
</gene>